<dbReference type="Gene3D" id="3.40.50.720">
    <property type="entry name" value="NAD(P)-binding Rossmann-like Domain"/>
    <property type="match status" value="1"/>
</dbReference>
<evidence type="ECO:0008006" key="6">
    <source>
        <dbReference type="Google" id="ProtNLM"/>
    </source>
</evidence>
<dbReference type="InterPro" id="IPR036291">
    <property type="entry name" value="NAD(P)-bd_dom_sf"/>
</dbReference>
<evidence type="ECO:0000313" key="4">
    <source>
        <dbReference type="EMBL" id="PWK87441.1"/>
    </source>
</evidence>
<keyword evidence="3" id="KW-0560">Oxidoreductase</keyword>
<proteinExistence type="predicted"/>
<dbReference type="PANTHER" id="PTHR42683">
    <property type="entry name" value="ALDEHYDE REDUCTASE"/>
    <property type="match status" value="1"/>
</dbReference>
<keyword evidence="1" id="KW-0479">Metal-binding</keyword>
<sequence>MATTSSKKLVHWWDVSGSSIDGALLSRTPTPRPTSTDVVVSTDPDSTAAARDRFDVLIDTIPVPHDLGPYLSLVAMDGTLSQVGYLGSLTVETMDLLLGRKKLTSGGSGGLAATAAMLEFCAAHGITADIELLPSGRVTEALGRLERGDVRYRFVLDLSDLG</sequence>
<organism evidence="4 5">
    <name type="scientific">Lentzea atacamensis</name>
    <dbReference type="NCBI Taxonomy" id="531938"/>
    <lineage>
        <taxon>Bacteria</taxon>
        <taxon>Bacillati</taxon>
        <taxon>Actinomycetota</taxon>
        <taxon>Actinomycetes</taxon>
        <taxon>Pseudonocardiales</taxon>
        <taxon>Pseudonocardiaceae</taxon>
        <taxon>Lentzea</taxon>
    </lineage>
</organism>
<protein>
    <recommendedName>
        <fullName evidence="6">Zinc-binding dehydrogenase</fullName>
    </recommendedName>
</protein>
<dbReference type="GO" id="GO:0016616">
    <property type="term" value="F:oxidoreductase activity, acting on the CH-OH group of donors, NAD or NADP as acceptor"/>
    <property type="evidence" value="ECO:0007669"/>
    <property type="project" value="InterPro"/>
</dbReference>
<name>A0A316I1W9_9PSEU</name>
<evidence type="ECO:0000256" key="3">
    <source>
        <dbReference type="ARBA" id="ARBA00023002"/>
    </source>
</evidence>
<dbReference type="AlphaFoldDB" id="A0A316I1W9"/>
<comment type="caution">
    <text evidence="4">The sequence shown here is derived from an EMBL/GenBank/DDBJ whole genome shotgun (WGS) entry which is preliminary data.</text>
</comment>
<dbReference type="InterPro" id="IPR047109">
    <property type="entry name" value="CAD-like"/>
</dbReference>
<evidence type="ECO:0000256" key="2">
    <source>
        <dbReference type="ARBA" id="ARBA00022833"/>
    </source>
</evidence>
<keyword evidence="2" id="KW-0862">Zinc</keyword>
<accession>A0A316I1W9</accession>
<evidence type="ECO:0000313" key="5">
    <source>
        <dbReference type="Proteomes" id="UP000246005"/>
    </source>
</evidence>
<dbReference type="SUPFAM" id="SSF51735">
    <property type="entry name" value="NAD(P)-binding Rossmann-fold domains"/>
    <property type="match status" value="1"/>
</dbReference>
<dbReference type="Proteomes" id="UP000246005">
    <property type="component" value="Unassembled WGS sequence"/>
</dbReference>
<dbReference type="EMBL" id="QGHB01000004">
    <property type="protein sequence ID" value="PWK87441.1"/>
    <property type="molecule type" value="Genomic_DNA"/>
</dbReference>
<gene>
    <name evidence="4" type="ORF">C8D88_104602</name>
</gene>
<evidence type="ECO:0000256" key="1">
    <source>
        <dbReference type="ARBA" id="ARBA00022723"/>
    </source>
</evidence>
<reference evidence="4 5" key="1">
    <citation type="submission" date="2018-05" db="EMBL/GenBank/DDBJ databases">
        <title>Genomic Encyclopedia of Type Strains, Phase IV (KMG-IV): sequencing the most valuable type-strain genomes for metagenomic binning, comparative biology and taxonomic classification.</title>
        <authorList>
            <person name="Goeker M."/>
        </authorList>
    </citation>
    <scope>NUCLEOTIDE SEQUENCE [LARGE SCALE GENOMIC DNA]</scope>
    <source>
        <strain evidence="4 5">DSM 45480</strain>
    </source>
</reference>
<dbReference type="Gene3D" id="3.90.180.10">
    <property type="entry name" value="Medium-chain alcohol dehydrogenases, catalytic domain"/>
    <property type="match status" value="1"/>
</dbReference>
<dbReference type="GO" id="GO:0046872">
    <property type="term" value="F:metal ion binding"/>
    <property type="evidence" value="ECO:0007669"/>
    <property type="project" value="UniProtKB-KW"/>
</dbReference>